<sequence>MLDNLWFDEVFGGLDGRFTYGWFEEALADFGGDIQQNVANKFSGYDETDLVAASSSLQDLMTLLPSDAVDTQDKKEKVEPPQDALCKWLEEAVSKKPSNWGSDGKSEDATMHSVQQFENVALGANDMKKKLVVRKCFLETRKLAIDWMEAELKGGMPTGVFVITGTPGIGKSVFLAYFAAYLCEKGYNALLKQQTTVLLFDPYDSDAAKLQTRDQGVSFVFTSPGEKCYKTAFKQQSNHSTRRFMPIWTLAELIEYRLVLLPSFKEATDVEKAHALLGGSARWLRDLDAQQKMGLSLEDAARKLIRQRLEPSAAADITDSKASLLLQIDAHGHFEIPSEQLLASDVAKQEVCDVLNIKTQE</sequence>
<dbReference type="PANTHER" id="PTHR33129:SF1">
    <property type="entry name" value="ATP-BINDING PROTEIN"/>
    <property type="match status" value="1"/>
</dbReference>
<dbReference type="OrthoDB" id="431819at2759"/>
<dbReference type="SUPFAM" id="SSF52540">
    <property type="entry name" value="P-loop containing nucleoside triphosphate hydrolases"/>
    <property type="match status" value="1"/>
</dbReference>
<dbReference type="AlphaFoldDB" id="A0A812SSG0"/>
<dbReference type="Gene3D" id="3.40.50.300">
    <property type="entry name" value="P-loop containing nucleotide triphosphate hydrolases"/>
    <property type="match status" value="1"/>
</dbReference>
<reference evidence="1" key="1">
    <citation type="submission" date="2021-02" db="EMBL/GenBank/DDBJ databases">
        <authorList>
            <person name="Dougan E. K."/>
            <person name="Rhodes N."/>
            <person name="Thang M."/>
            <person name="Chan C."/>
        </authorList>
    </citation>
    <scope>NUCLEOTIDE SEQUENCE</scope>
</reference>
<organism evidence="1 2">
    <name type="scientific">Symbiodinium pilosum</name>
    <name type="common">Dinoflagellate</name>
    <dbReference type="NCBI Taxonomy" id="2952"/>
    <lineage>
        <taxon>Eukaryota</taxon>
        <taxon>Sar</taxon>
        <taxon>Alveolata</taxon>
        <taxon>Dinophyceae</taxon>
        <taxon>Suessiales</taxon>
        <taxon>Symbiodiniaceae</taxon>
        <taxon>Symbiodinium</taxon>
    </lineage>
</organism>
<dbReference type="CDD" id="cd01983">
    <property type="entry name" value="SIMIBI"/>
    <property type="match status" value="1"/>
</dbReference>
<dbReference type="EMBL" id="CAJNIZ010025980">
    <property type="protein sequence ID" value="CAE7488239.1"/>
    <property type="molecule type" value="Genomic_DNA"/>
</dbReference>
<protein>
    <submittedName>
        <fullName evidence="1">RIN1 protein</fullName>
    </submittedName>
</protein>
<dbReference type="PANTHER" id="PTHR33129">
    <property type="entry name" value="PROTEIN KINASE DOMAIN-CONTAINING PROTEIN-RELATED"/>
    <property type="match status" value="1"/>
</dbReference>
<dbReference type="InterPro" id="IPR052980">
    <property type="entry name" value="Crinkler_effector"/>
</dbReference>
<comment type="caution">
    <text evidence="1">The sequence shown here is derived from an EMBL/GenBank/DDBJ whole genome shotgun (WGS) entry which is preliminary data.</text>
</comment>
<evidence type="ECO:0000313" key="2">
    <source>
        <dbReference type="Proteomes" id="UP000649617"/>
    </source>
</evidence>
<proteinExistence type="predicted"/>
<feature type="non-terminal residue" evidence="1">
    <location>
        <position position="361"/>
    </location>
</feature>
<dbReference type="InterPro" id="IPR027417">
    <property type="entry name" value="P-loop_NTPase"/>
</dbReference>
<accession>A0A812SSG0</accession>
<name>A0A812SSG0_SYMPI</name>
<gene>
    <name evidence="1" type="primary">RIN1</name>
    <name evidence="1" type="ORF">SPIL2461_LOCUS12552</name>
</gene>
<keyword evidence="2" id="KW-1185">Reference proteome</keyword>
<evidence type="ECO:0000313" key="1">
    <source>
        <dbReference type="EMBL" id="CAE7488239.1"/>
    </source>
</evidence>
<dbReference type="Proteomes" id="UP000649617">
    <property type="component" value="Unassembled WGS sequence"/>
</dbReference>